<name>A0A7J6P982_PEROL</name>
<sequence length="940" mass="103545">MEVEFHAIGYEYSYNVTTLESSVRARDISNDDDAAFSMEDATEIYEEYGMNTHATVTAYPEGDPRIPVNSSAIVWRGNYYLPYQYYEVNFIPLRTGVYHLKVMCTEEDGHSQRALVLSPNTTTPLALTTDEEFLSNLTHTLTQHHGYADEGLLNLLMFKTTSTANATATLSRPSGKNSLLLLIPSHSGSFRPGQTIVFEILLRDAFYNDLDANAAVPPLLTNPDNDDVLGSVVIIRFFNQSLPEVTQPFSGSCIHRSLPRIRCSVVPVGWASSSMMMSLKVMGEEIARLHHKYPTLDAHTRNEHGGYSTWAEHGPFPMPIRPGTIEPSRCRAAWPIDAVPAAVTAGEYEKFVIVDLFDAYGNRHEDTSEVNSIAAYLQLQEGFSCSIPNDKIILSTSSFTIYLGCTTASLSAQLEIVINGQPIDASSITPFPITPSTVDRLTTGCAPTPGGSAWSSNTQYNWTCTMKDSYGNPISRDTLVGRAVATVIGASLHMRAMLYSQFLPLLYSDSSNATSRCTEGVVESSGISTTGVHLNGEFLFTPKFTEIGNYSVAVWLRQRGGLLAQYFRNSDLTSLVHHRSLVRHRTFTPIPYTTVAYNDVYGTPGVSLSDAPEATKARSVRMIGSVEIRVESTSPVEMRVQLAHPDGFGVRVKVGPLGSILLMRTGLTPSTGNSSSCDSSLITVINSDEAGADDDGRFEGIITHDDLSTLQTNAGDQPSVSAPDLSAYSGYMLDIVLEYWTEASSEVADDDRLMILDTEGEGQAIVGQLLSTLTADDLKLIVEYEGDDPTLQYTFRSSSSSRLAETWFLRFANRYFVSTLKEDLRSRLGHKGKSTTVNVWKRFANSSSPLESIPWDFFEWLTMGLEEGVAEARSVRFKHVTDKAEQRSRLAARVDDEIGEVINADSGKPAWDDKDYLLLSRIALARERDPDSRVGNYNKP</sequence>
<organism evidence="1 2">
    <name type="scientific">Perkinsus olseni</name>
    <name type="common">Perkinsus atlanticus</name>
    <dbReference type="NCBI Taxonomy" id="32597"/>
    <lineage>
        <taxon>Eukaryota</taxon>
        <taxon>Sar</taxon>
        <taxon>Alveolata</taxon>
        <taxon>Perkinsozoa</taxon>
        <taxon>Perkinsea</taxon>
        <taxon>Perkinsida</taxon>
        <taxon>Perkinsidae</taxon>
        <taxon>Perkinsus</taxon>
    </lineage>
</organism>
<dbReference type="EMBL" id="JABANM010036131">
    <property type="protein sequence ID" value="KAF4692733.1"/>
    <property type="molecule type" value="Genomic_DNA"/>
</dbReference>
<dbReference type="AlphaFoldDB" id="A0A7J6P982"/>
<reference evidence="1 2" key="1">
    <citation type="submission" date="2020-04" db="EMBL/GenBank/DDBJ databases">
        <title>Perkinsus olseni comparative genomics.</title>
        <authorList>
            <person name="Bogema D.R."/>
        </authorList>
    </citation>
    <scope>NUCLEOTIDE SEQUENCE [LARGE SCALE GENOMIC DNA]</scope>
    <source>
        <strain evidence="1">ATCC PRA-205</strain>
    </source>
</reference>
<evidence type="ECO:0000313" key="2">
    <source>
        <dbReference type="Proteomes" id="UP000574390"/>
    </source>
</evidence>
<proteinExistence type="predicted"/>
<accession>A0A7J6P982</accession>
<dbReference type="Proteomes" id="UP000574390">
    <property type="component" value="Unassembled WGS sequence"/>
</dbReference>
<evidence type="ECO:0000313" key="1">
    <source>
        <dbReference type="EMBL" id="KAF4692733.1"/>
    </source>
</evidence>
<protein>
    <submittedName>
        <fullName evidence="1">Uncharacterized protein</fullName>
    </submittedName>
</protein>
<comment type="caution">
    <text evidence="1">The sequence shown here is derived from an EMBL/GenBank/DDBJ whole genome shotgun (WGS) entry which is preliminary data.</text>
</comment>
<gene>
    <name evidence="1" type="ORF">FOZ62_029512</name>
</gene>